<reference evidence="1" key="1">
    <citation type="journal article" date="2019" name="BMC Genomics">
        <title>A new reference genome for Sorghum bicolor reveals high levels of sequence similarity between sweet and grain genotypes: implications for the genetics of sugar metabolism.</title>
        <authorList>
            <person name="Cooper E.A."/>
            <person name="Brenton Z.W."/>
            <person name="Flinn B.S."/>
            <person name="Jenkins J."/>
            <person name="Shu S."/>
            <person name="Flowers D."/>
            <person name="Luo F."/>
            <person name="Wang Y."/>
            <person name="Xia P."/>
            <person name="Barry K."/>
            <person name="Daum C."/>
            <person name="Lipzen A."/>
            <person name="Yoshinaga Y."/>
            <person name="Schmutz J."/>
            <person name="Saski C."/>
            <person name="Vermerris W."/>
            <person name="Kresovich S."/>
        </authorList>
    </citation>
    <scope>NUCLEOTIDE SEQUENCE</scope>
</reference>
<evidence type="ECO:0000313" key="1">
    <source>
        <dbReference type="EMBL" id="KAG0526938.1"/>
    </source>
</evidence>
<organism evidence="1 2">
    <name type="scientific">Sorghum bicolor</name>
    <name type="common">Sorghum</name>
    <name type="synonym">Sorghum vulgare</name>
    <dbReference type="NCBI Taxonomy" id="4558"/>
    <lineage>
        <taxon>Eukaryota</taxon>
        <taxon>Viridiplantae</taxon>
        <taxon>Streptophyta</taxon>
        <taxon>Embryophyta</taxon>
        <taxon>Tracheophyta</taxon>
        <taxon>Spermatophyta</taxon>
        <taxon>Magnoliopsida</taxon>
        <taxon>Liliopsida</taxon>
        <taxon>Poales</taxon>
        <taxon>Poaceae</taxon>
        <taxon>PACMAD clade</taxon>
        <taxon>Panicoideae</taxon>
        <taxon>Andropogonodae</taxon>
        <taxon>Andropogoneae</taxon>
        <taxon>Sorghinae</taxon>
        <taxon>Sorghum</taxon>
    </lineage>
</organism>
<proteinExistence type="predicted"/>
<evidence type="ECO:0000313" key="2">
    <source>
        <dbReference type="Proteomes" id="UP000807115"/>
    </source>
</evidence>
<sequence>MPFDRVPANCERQTAPLLPASPATSIYQHTPAILISARPTSRRACHGLSEIALRFGYEAANPTSLLDRLLPRYIAAPM</sequence>
<accession>A0A921QSF0</accession>
<dbReference type="Proteomes" id="UP000807115">
    <property type="component" value="Chromosome 6"/>
</dbReference>
<dbReference type="AlphaFoldDB" id="A0A921QSF0"/>
<dbReference type="EMBL" id="CM027685">
    <property type="protein sequence ID" value="KAG0526938.1"/>
    <property type="molecule type" value="Genomic_DNA"/>
</dbReference>
<reference evidence="1" key="2">
    <citation type="submission" date="2020-10" db="EMBL/GenBank/DDBJ databases">
        <authorList>
            <person name="Cooper E.A."/>
            <person name="Brenton Z.W."/>
            <person name="Flinn B.S."/>
            <person name="Jenkins J."/>
            <person name="Shu S."/>
            <person name="Flowers D."/>
            <person name="Luo F."/>
            <person name="Wang Y."/>
            <person name="Xia P."/>
            <person name="Barry K."/>
            <person name="Daum C."/>
            <person name="Lipzen A."/>
            <person name="Yoshinaga Y."/>
            <person name="Schmutz J."/>
            <person name="Saski C."/>
            <person name="Vermerris W."/>
            <person name="Kresovich S."/>
        </authorList>
    </citation>
    <scope>NUCLEOTIDE SEQUENCE</scope>
</reference>
<name>A0A921QSF0_SORBI</name>
<dbReference type="EMBL" id="CM027685">
    <property type="protein sequence ID" value="KAG0526939.1"/>
    <property type="molecule type" value="Genomic_DNA"/>
</dbReference>
<comment type="caution">
    <text evidence="1">The sequence shown here is derived from an EMBL/GenBank/DDBJ whole genome shotgun (WGS) entry which is preliminary data.</text>
</comment>
<protein>
    <submittedName>
        <fullName evidence="1">Uncharacterized protein</fullName>
    </submittedName>
</protein>
<gene>
    <name evidence="1" type="ORF">BDA96_06G189300</name>
</gene>